<dbReference type="AlphaFoldDB" id="A0A813TMA2"/>
<feature type="signal peptide" evidence="1">
    <location>
        <begin position="1"/>
        <end position="31"/>
    </location>
</feature>
<organism evidence="2 5">
    <name type="scientific">Adineta ricciae</name>
    <name type="common">Rotifer</name>
    <dbReference type="NCBI Taxonomy" id="249248"/>
    <lineage>
        <taxon>Eukaryota</taxon>
        <taxon>Metazoa</taxon>
        <taxon>Spiralia</taxon>
        <taxon>Gnathifera</taxon>
        <taxon>Rotifera</taxon>
        <taxon>Eurotatoria</taxon>
        <taxon>Bdelloidea</taxon>
        <taxon>Adinetida</taxon>
        <taxon>Adinetidae</taxon>
        <taxon>Adineta</taxon>
    </lineage>
</organism>
<dbReference type="EMBL" id="CAJNOR010000996">
    <property type="protein sequence ID" value="CAF1052976.1"/>
    <property type="molecule type" value="Genomic_DNA"/>
</dbReference>
<gene>
    <name evidence="2" type="ORF">EDS130_LOCUS5314</name>
    <name evidence="3" type="ORF">XAT740_LOCUS15872</name>
</gene>
<dbReference type="OrthoDB" id="10030194at2759"/>
<protein>
    <submittedName>
        <fullName evidence="2">Uncharacterized protein</fullName>
    </submittedName>
</protein>
<evidence type="ECO:0000313" key="5">
    <source>
        <dbReference type="Proteomes" id="UP000663852"/>
    </source>
</evidence>
<accession>A0A813TMA2</accession>
<evidence type="ECO:0000256" key="1">
    <source>
        <dbReference type="SAM" id="SignalP"/>
    </source>
</evidence>
<keyword evidence="4" id="KW-1185">Reference proteome</keyword>
<proteinExistence type="predicted"/>
<dbReference type="Proteomes" id="UP000663852">
    <property type="component" value="Unassembled WGS sequence"/>
</dbReference>
<evidence type="ECO:0000313" key="3">
    <source>
        <dbReference type="EMBL" id="CAF1052976.1"/>
    </source>
</evidence>
<dbReference type="Proteomes" id="UP000663828">
    <property type="component" value="Unassembled WGS sequence"/>
</dbReference>
<evidence type="ECO:0000313" key="2">
    <source>
        <dbReference type="EMBL" id="CAF0810240.1"/>
    </source>
</evidence>
<feature type="chain" id="PRO_5035597948" evidence="1">
    <location>
        <begin position="32"/>
        <end position="112"/>
    </location>
</feature>
<keyword evidence="1" id="KW-0732">Signal</keyword>
<reference evidence="2" key="1">
    <citation type="submission" date="2021-02" db="EMBL/GenBank/DDBJ databases">
        <authorList>
            <person name="Nowell W R."/>
        </authorList>
    </citation>
    <scope>NUCLEOTIDE SEQUENCE</scope>
</reference>
<dbReference type="EMBL" id="CAJNOJ010000014">
    <property type="protein sequence ID" value="CAF0810240.1"/>
    <property type="molecule type" value="Genomic_DNA"/>
</dbReference>
<comment type="caution">
    <text evidence="2">The sequence shown here is derived from an EMBL/GenBank/DDBJ whole genome shotgun (WGS) entry which is preliminary data.</text>
</comment>
<sequence length="112" mass="12608">MTRPSARKLPRCYSYFLVIVLLFQFIHSTQSLALSSLCGQFGHSCFGGNWGKREASTSTVKTDLLQANLDDLDGGTELTATANEDVLIKNLLLEEIRLSLLRQRLRHLLKLE</sequence>
<evidence type="ECO:0000313" key="4">
    <source>
        <dbReference type="Proteomes" id="UP000663828"/>
    </source>
</evidence>
<name>A0A813TMA2_ADIRI</name>